<dbReference type="Proteomes" id="UP001549119">
    <property type="component" value="Unassembled WGS sequence"/>
</dbReference>
<dbReference type="EMBL" id="JBEPNW010000008">
    <property type="protein sequence ID" value="MET3870021.1"/>
    <property type="molecule type" value="Genomic_DNA"/>
</dbReference>
<evidence type="ECO:0000313" key="1">
    <source>
        <dbReference type="EMBL" id="MET3870021.1"/>
    </source>
</evidence>
<comment type="caution">
    <text evidence="1">The sequence shown here is derived from an EMBL/GenBank/DDBJ whole genome shotgun (WGS) entry which is preliminary data.</text>
</comment>
<protein>
    <submittedName>
        <fullName evidence="1">Uncharacterized protein</fullName>
    </submittedName>
</protein>
<organism evidence="1 2">
    <name type="scientific">Methylobacterium radiotolerans</name>
    <dbReference type="NCBI Taxonomy" id="31998"/>
    <lineage>
        <taxon>Bacteria</taxon>
        <taxon>Pseudomonadati</taxon>
        <taxon>Pseudomonadota</taxon>
        <taxon>Alphaproteobacteria</taxon>
        <taxon>Hyphomicrobiales</taxon>
        <taxon>Methylobacteriaceae</taxon>
        <taxon>Methylobacterium</taxon>
    </lineage>
</organism>
<sequence>MSKVFRIKDENGAPVYRAFKHEAVRVARRASVKTDRVIEIERIELAEMPKLQLVEALLNDHAWSEGEPVVVARFRDGDEIAGSLEEDVPLTDEENEA</sequence>
<name>A0ABV2NUB6_9HYPH</name>
<proteinExistence type="predicted"/>
<keyword evidence="2" id="KW-1185">Reference proteome</keyword>
<reference evidence="1 2" key="1">
    <citation type="submission" date="2024-06" db="EMBL/GenBank/DDBJ databases">
        <title>Genomics of switchgrass bacterial isolates.</title>
        <authorList>
            <person name="Shade A."/>
        </authorList>
    </citation>
    <scope>NUCLEOTIDE SEQUENCE [LARGE SCALE GENOMIC DNA]</scope>
    <source>
        <strain evidence="1 2">PvP084</strain>
    </source>
</reference>
<evidence type="ECO:0000313" key="2">
    <source>
        <dbReference type="Proteomes" id="UP001549119"/>
    </source>
</evidence>
<gene>
    <name evidence="1" type="ORF">ABIC20_007406</name>
</gene>
<accession>A0ABV2NUB6</accession>
<dbReference type="RefSeq" id="WP_209651136.1">
    <property type="nucleotide sequence ID" value="NZ_JBEPNV010000005.1"/>
</dbReference>